<evidence type="ECO:0000256" key="3">
    <source>
        <dbReference type="ARBA" id="ARBA00022989"/>
    </source>
</evidence>
<feature type="transmembrane region" description="Helical" evidence="5">
    <location>
        <begin position="157"/>
        <end position="179"/>
    </location>
</feature>
<reference evidence="6" key="1">
    <citation type="submission" date="2021-06" db="EMBL/GenBank/DDBJ databases">
        <authorList>
            <person name="Kallberg Y."/>
            <person name="Tangrot J."/>
            <person name="Rosling A."/>
        </authorList>
    </citation>
    <scope>NUCLEOTIDE SEQUENCE</scope>
    <source>
        <strain evidence="6">CL551</strain>
    </source>
</reference>
<evidence type="ECO:0000256" key="1">
    <source>
        <dbReference type="ARBA" id="ARBA00004141"/>
    </source>
</evidence>
<comment type="caution">
    <text evidence="6">The sequence shown here is derived from an EMBL/GenBank/DDBJ whole genome shotgun (WGS) entry which is preliminary data.</text>
</comment>
<feature type="transmembrane region" description="Helical" evidence="5">
    <location>
        <begin position="45"/>
        <end position="66"/>
    </location>
</feature>
<comment type="subcellular location">
    <subcellularLocation>
        <location evidence="1">Membrane</location>
        <topology evidence="1">Multi-pass membrane protein</topology>
    </subcellularLocation>
</comment>
<evidence type="ECO:0000256" key="2">
    <source>
        <dbReference type="ARBA" id="ARBA00022692"/>
    </source>
</evidence>
<organism evidence="6 7">
    <name type="scientific">Acaulospora morrowiae</name>
    <dbReference type="NCBI Taxonomy" id="94023"/>
    <lineage>
        <taxon>Eukaryota</taxon>
        <taxon>Fungi</taxon>
        <taxon>Fungi incertae sedis</taxon>
        <taxon>Mucoromycota</taxon>
        <taxon>Glomeromycotina</taxon>
        <taxon>Glomeromycetes</taxon>
        <taxon>Diversisporales</taxon>
        <taxon>Acaulosporaceae</taxon>
        <taxon>Acaulospora</taxon>
    </lineage>
</organism>
<dbReference type="PANTHER" id="PTHR31465:SF15">
    <property type="entry name" value="LIPID TRANSPORTER ATNI-RELATED"/>
    <property type="match status" value="1"/>
</dbReference>
<keyword evidence="7" id="KW-1185">Reference proteome</keyword>
<feature type="transmembrane region" description="Helical" evidence="5">
    <location>
        <begin position="191"/>
        <end position="212"/>
    </location>
</feature>
<gene>
    <name evidence="6" type="ORF">AMORRO_LOCUS2631</name>
</gene>
<dbReference type="InterPro" id="IPR007568">
    <property type="entry name" value="RTA1"/>
</dbReference>
<dbReference type="OrthoDB" id="2386429at2759"/>
<dbReference type="Pfam" id="PF04479">
    <property type="entry name" value="RTA1"/>
    <property type="match status" value="1"/>
</dbReference>
<feature type="transmembrane region" description="Helical" evidence="5">
    <location>
        <begin position="14"/>
        <end position="33"/>
    </location>
</feature>
<keyword evidence="2 5" id="KW-0812">Transmembrane</keyword>
<evidence type="ECO:0000313" key="7">
    <source>
        <dbReference type="Proteomes" id="UP000789342"/>
    </source>
</evidence>
<feature type="transmembrane region" description="Helical" evidence="5">
    <location>
        <begin position="224"/>
        <end position="246"/>
    </location>
</feature>
<feature type="transmembrane region" description="Helical" evidence="5">
    <location>
        <begin position="72"/>
        <end position="95"/>
    </location>
</feature>
<dbReference type="AlphaFoldDB" id="A0A9N8ZCB1"/>
<dbReference type="Proteomes" id="UP000789342">
    <property type="component" value="Unassembled WGS sequence"/>
</dbReference>
<keyword evidence="3 5" id="KW-1133">Transmembrane helix</keyword>
<keyword evidence="4 5" id="KW-0472">Membrane</keyword>
<dbReference type="GO" id="GO:0016020">
    <property type="term" value="C:membrane"/>
    <property type="evidence" value="ECO:0007669"/>
    <property type="project" value="UniProtKB-SubCell"/>
</dbReference>
<dbReference type="PANTHER" id="PTHR31465">
    <property type="entry name" value="PROTEIN RTA1-RELATED"/>
    <property type="match status" value="1"/>
</dbReference>
<name>A0A9N8ZCB1_9GLOM</name>
<proteinExistence type="predicted"/>
<accession>A0A9N8ZCB1</accession>
<sequence length="306" mass="34692">MSSRATYPRIIPTFPPSVVLAVLFGASALLHLLRITKFRRTVYMYLCTFGFLRACLFVVRAVWSQFASSKAMGIICGTLLAGGFFIIVEALYILLADWIKILLDEKVPLIYEKYALKFVKLLIPLCSIVGVVGEVLILDSSSEDHIYWGEISRQFSVIGFLIVIVMYFFFVTYFTKTYGNGVAIQRHLQALVLYISAALLSIELVYRTIVYFSKNSDPINTNEWVFYVFEAVPELTLLIVLGGIILGEWFYNTRIEVESTAVVINKVNDTENSSAIMKKNYRKLNGESKLMVKSNMRVDGKFAPKK</sequence>
<evidence type="ECO:0000256" key="5">
    <source>
        <dbReference type="SAM" id="Phobius"/>
    </source>
</evidence>
<evidence type="ECO:0000313" key="6">
    <source>
        <dbReference type="EMBL" id="CAG8487840.1"/>
    </source>
</evidence>
<feature type="transmembrane region" description="Helical" evidence="5">
    <location>
        <begin position="115"/>
        <end position="137"/>
    </location>
</feature>
<evidence type="ECO:0000256" key="4">
    <source>
        <dbReference type="ARBA" id="ARBA00023136"/>
    </source>
</evidence>
<protein>
    <submittedName>
        <fullName evidence="6">3257_t:CDS:1</fullName>
    </submittedName>
</protein>
<dbReference type="EMBL" id="CAJVPV010001140">
    <property type="protein sequence ID" value="CAG8487840.1"/>
    <property type="molecule type" value="Genomic_DNA"/>
</dbReference>